<protein>
    <submittedName>
        <fullName evidence="2">Uncharacterized protein</fullName>
    </submittedName>
</protein>
<reference evidence="2 3" key="1">
    <citation type="submission" date="2016-10" db="EMBL/GenBank/DDBJ databases">
        <authorList>
            <person name="Cai Z."/>
        </authorList>
    </citation>
    <scope>NUCLEOTIDE SEQUENCE [LARGE SCALE GENOMIC DNA]</scope>
</reference>
<keyword evidence="3" id="KW-1185">Reference proteome</keyword>
<dbReference type="AlphaFoldDB" id="A0A383V8Q2"/>
<proteinExistence type="predicted"/>
<feature type="region of interest" description="Disordered" evidence="1">
    <location>
        <begin position="1"/>
        <end position="30"/>
    </location>
</feature>
<dbReference type="Proteomes" id="UP000256970">
    <property type="component" value="Unassembled WGS sequence"/>
</dbReference>
<name>A0A383V8Q2_TETOB</name>
<accession>A0A383V8Q2</accession>
<dbReference type="InterPro" id="IPR016024">
    <property type="entry name" value="ARM-type_fold"/>
</dbReference>
<sequence>MASGQPSRRITRQKRLQPAQEADELPPQAKRRQMGVEELAYTVIQAPQGPRAVHNLLPLLEALTTAEHLSDEHRRYIAAVRKLAEEAGLPLLRAMLELPSALQHVLKLLRCSNHDIADNAAATLRGLVLALLAAALREVDAVRAAGQAEAAAGVAAAQADPASNAAPALLQEAAAAAPEAVADADMAGADAAGQEAADAGVAPGQAASAGQQAAGVAQQAASELAEHFVAALLANQQAGLLQLLQAMHSSSKSVSEMGAVCVAALGTVMSLRLGSQAAFADALLNQQQQQGLSLVLQALHLELIPKQALLAAADVLCILASTAPVLLLEALLSQQHRRGMRSLLCCLDVEPDGPLDPGAILRSAVLAMLRAAEGLPRDELLLRLLRELRQGSVGVLLELVAVQAPCQALVAKALFQVASAAVYPVTEETVATSAALGPQPLLQAALQGDRAAALSMGTITCLALTNAGRQSLLPHISTILSLVALQADSVLCRMAMHAIRALSEPAAPEWAQQAVLQHSSGLLAAMSQTAHPDTAVAAGEVLLSLAGTPAGPVQLRQHVKVLLEMVAEPAPCQGHAALVLQVVTSNDDEAMAELAELDLQPLLQAVMQGGVVAEPAAAILQMLAPFDAGRRALMPHIPTILSLVAPQTSHLCATR</sequence>
<evidence type="ECO:0000313" key="2">
    <source>
        <dbReference type="EMBL" id="SZX61965.1"/>
    </source>
</evidence>
<dbReference type="EMBL" id="FNXT01000186">
    <property type="protein sequence ID" value="SZX61965.1"/>
    <property type="molecule type" value="Genomic_DNA"/>
</dbReference>
<evidence type="ECO:0000256" key="1">
    <source>
        <dbReference type="SAM" id="MobiDB-lite"/>
    </source>
</evidence>
<gene>
    <name evidence="2" type="ORF">BQ4739_LOCUS2514</name>
</gene>
<evidence type="ECO:0000313" key="3">
    <source>
        <dbReference type="Proteomes" id="UP000256970"/>
    </source>
</evidence>
<organism evidence="2 3">
    <name type="scientific">Tetradesmus obliquus</name>
    <name type="common">Green alga</name>
    <name type="synonym">Acutodesmus obliquus</name>
    <dbReference type="NCBI Taxonomy" id="3088"/>
    <lineage>
        <taxon>Eukaryota</taxon>
        <taxon>Viridiplantae</taxon>
        <taxon>Chlorophyta</taxon>
        <taxon>core chlorophytes</taxon>
        <taxon>Chlorophyceae</taxon>
        <taxon>CS clade</taxon>
        <taxon>Sphaeropleales</taxon>
        <taxon>Scenedesmaceae</taxon>
        <taxon>Tetradesmus</taxon>
    </lineage>
</organism>
<dbReference type="SUPFAM" id="SSF48371">
    <property type="entry name" value="ARM repeat"/>
    <property type="match status" value="1"/>
</dbReference>